<keyword evidence="1" id="KW-0812">Transmembrane</keyword>
<evidence type="ECO:0000313" key="3">
    <source>
        <dbReference type="Proteomes" id="UP000231086"/>
    </source>
</evidence>
<name>A0A2M8KIH9_9BACT</name>
<dbReference type="Proteomes" id="UP000231086">
    <property type="component" value="Unassembled WGS sequence"/>
</dbReference>
<organism evidence="2 3">
    <name type="scientific">Candidatus Portnoybacteria bacterium CG10_big_fil_rev_8_21_14_0_10_44_7</name>
    <dbReference type="NCBI Taxonomy" id="1974816"/>
    <lineage>
        <taxon>Bacteria</taxon>
        <taxon>Candidatus Portnoyibacteriota</taxon>
    </lineage>
</organism>
<feature type="transmembrane region" description="Helical" evidence="1">
    <location>
        <begin position="266"/>
        <end position="285"/>
    </location>
</feature>
<sequence length="843" mass="92662">MSVVFSQPKKNWVAISLLATAVVVLVGLFFAPIMTAYGAVTEGIPDAPSSYPPETGVGAKEGAAIIQKNVKAAAKQKFESSGLSVMELLSSPGKSILGFLSRGVYLLLVSVSSFVRLFLILAAGLLNWTTNLTTSGFSDAGIVSIGWNISRSVVNMLFALILLAIAFATILRIEAYGAKKLLPKLILVALFINFSLFAGGVIIDFTHVLAKPFLVADPATQLARGLGINNAINYSDFLKDVGKRFLNAFSFSADGVTLMFSQLMEIIVLSVVFFVFIFLAILFLIRVIALWILLILAPIAWVFFIIPELSGIAKNWWKTFLDWAFLAPAASFFIFLALAVAKKKSEVLLKTTDLEIGGIKLTGIAPSIFKAENFLAYIVIIGLLIAAITVGKKLGGKGADIALAGMHGLRKFTGNKLYNLGQVKRDEQGKSLDGRGRRWAKNALRSFTRPMSYGLRYDLMKKAGQKSLERLDQRVAPEMEGSLYDQMTRLGSWGKIQTDQAGKARGDEIKRRENEFKTLTKGNPDALAQELSNTLRDGDVHSFEALTRSLFAEREQGKILEQLNKDNRLRASIGLEPGEKLRGDDMSRALAAVMGKKGASSQQTNQLLYDLSAVAKKTGDLPYANMATWNSERGGFAARGLSRRMRTWTSERSGGSTSAHVYQAYDKQGKRVDFDEDELRIAQAASAEKRDTRQKNIIEAYQQHEKDIQKLINKQNPNTYIAKMAPGALASADEIDRNQEIHWSSINTAMIEAVKKGKMQRQTVEDIAGRSQLIKSHLDEMRKAGRLEEKQKKRAEEFLGAVQNALKTGSFNKGSDLFDTLTNLQEKVGELESGAKEAPTENK</sequence>
<feature type="transmembrane region" description="Helical" evidence="1">
    <location>
        <begin position="153"/>
        <end position="173"/>
    </location>
</feature>
<dbReference type="AlphaFoldDB" id="A0A2M8KIH9"/>
<keyword evidence="1" id="KW-1133">Transmembrane helix</keyword>
<feature type="transmembrane region" description="Helical" evidence="1">
    <location>
        <begin position="323"/>
        <end position="341"/>
    </location>
</feature>
<dbReference type="Pfam" id="PF19590">
    <property type="entry name" value="TrbL_3"/>
    <property type="match status" value="1"/>
</dbReference>
<dbReference type="EMBL" id="PFEA01000040">
    <property type="protein sequence ID" value="PJE59714.1"/>
    <property type="molecule type" value="Genomic_DNA"/>
</dbReference>
<feature type="transmembrane region" description="Helical" evidence="1">
    <location>
        <begin position="292"/>
        <end position="317"/>
    </location>
</feature>
<protein>
    <submittedName>
        <fullName evidence="2">Uncharacterized protein</fullName>
    </submittedName>
</protein>
<dbReference type="InterPro" id="IPR045782">
    <property type="entry name" value="TrbL_3"/>
</dbReference>
<feature type="transmembrane region" description="Helical" evidence="1">
    <location>
        <begin position="12"/>
        <end position="31"/>
    </location>
</feature>
<feature type="transmembrane region" description="Helical" evidence="1">
    <location>
        <begin position="104"/>
        <end position="126"/>
    </location>
</feature>
<evidence type="ECO:0000313" key="2">
    <source>
        <dbReference type="EMBL" id="PJE59714.1"/>
    </source>
</evidence>
<keyword evidence="1" id="KW-0472">Membrane</keyword>
<reference evidence="3" key="1">
    <citation type="submission" date="2017-09" db="EMBL/GenBank/DDBJ databases">
        <title>Depth-based differentiation of microbial function through sediment-hosted aquifers and enrichment of novel symbionts in the deep terrestrial subsurface.</title>
        <authorList>
            <person name="Probst A.J."/>
            <person name="Ladd B."/>
            <person name="Jarett J.K."/>
            <person name="Geller-Mcgrath D.E."/>
            <person name="Sieber C.M.K."/>
            <person name="Emerson J.B."/>
            <person name="Anantharaman K."/>
            <person name="Thomas B.C."/>
            <person name="Malmstrom R."/>
            <person name="Stieglmeier M."/>
            <person name="Klingl A."/>
            <person name="Woyke T."/>
            <person name="Ryan C.M."/>
            <person name="Banfield J.F."/>
        </authorList>
    </citation>
    <scope>NUCLEOTIDE SEQUENCE [LARGE SCALE GENOMIC DNA]</scope>
</reference>
<feature type="transmembrane region" description="Helical" evidence="1">
    <location>
        <begin position="185"/>
        <end position="203"/>
    </location>
</feature>
<feature type="transmembrane region" description="Helical" evidence="1">
    <location>
        <begin position="374"/>
        <end position="391"/>
    </location>
</feature>
<accession>A0A2M8KIH9</accession>
<evidence type="ECO:0000256" key="1">
    <source>
        <dbReference type="SAM" id="Phobius"/>
    </source>
</evidence>
<comment type="caution">
    <text evidence="2">The sequence shown here is derived from an EMBL/GenBank/DDBJ whole genome shotgun (WGS) entry which is preliminary data.</text>
</comment>
<gene>
    <name evidence="2" type="ORF">COU85_02225</name>
</gene>
<proteinExistence type="predicted"/>